<gene>
    <name evidence="4" type="ORF">B8W87_01930</name>
    <name evidence="5" type="ORF">CRM92_02360</name>
    <name evidence="3" type="ORF">HXO56_08010</name>
    <name evidence="6" type="ORF">NCTC10918_00841</name>
</gene>
<dbReference type="Proteomes" id="UP000216195">
    <property type="component" value="Unassembled WGS sequence"/>
</dbReference>
<dbReference type="GeneID" id="29744210"/>
<dbReference type="EMBL" id="LR134521">
    <property type="protein sequence ID" value="VEJ29581.1"/>
    <property type="molecule type" value="Genomic_DNA"/>
</dbReference>
<evidence type="ECO:0000313" key="5">
    <source>
        <dbReference type="EMBL" id="PEN16900.1"/>
    </source>
</evidence>
<keyword evidence="2" id="KW-0472">Membrane</keyword>
<feature type="compositionally biased region" description="Polar residues" evidence="1">
    <location>
        <begin position="65"/>
        <end position="74"/>
    </location>
</feature>
<proteinExistence type="predicted"/>
<evidence type="ECO:0000256" key="1">
    <source>
        <dbReference type="SAM" id="MobiDB-lite"/>
    </source>
</evidence>
<dbReference type="EMBL" id="JABZXJ010000031">
    <property type="protein sequence ID" value="MBF1650018.1"/>
    <property type="molecule type" value="Genomic_DNA"/>
</dbReference>
<evidence type="ECO:0000313" key="3">
    <source>
        <dbReference type="EMBL" id="MBF1650018.1"/>
    </source>
</evidence>
<evidence type="ECO:0000256" key="2">
    <source>
        <dbReference type="SAM" id="Phobius"/>
    </source>
</evidence>
<protein>
    <submittedName>
        <fullName evidence="5">Penicillin-binding protein</fullName>
    </submittedName>
</protein>
<keyword evidence="2" id="KW-1133">Transmembrane helix</keyword>
<reference evidence="4 7" key="1">
    <citation type="submission" date="2017-04" db="EMBL/GenBank/DDBJ databases">
        <title>Kefir bacterial isolates.</title>
        <authorList>
            <person name="Kim Y."/>
            <person name="Blasche S."/>
            <person name="Patil K.R."/>
        </authorList>
    </citation>
    <scope>NUCLEOTIDE SEQUENCE [LARGE SCALE GENOMIC DNA]</scope>
    <source>
        <strain evidence="4 7">OG2-1</strain>
    </source>
</reference>
<evidence type="ECO:0000313" key="7">
    <source>
        <dbReference type="Proteomes" id="UP000216195"/>
    </source>
</evidence>
<feature type="region of interest" description="Disordered" evidence="1">
    <location>
        <begin position="64"/>
        <end position="98"/>
    </location>
</feature>
<reference evidence="5" key="2">
    <citation type="submission" date="2017-10" db="EMBL/GenBank/DDBJ databases">
        <title>Kefir isolates.</title>
        <authorList>
            <person name="Kim Y."/>
            <person name="Blasche S."/>
        </authorList>
    </citation>
    <scope>NUCLEOTIDE SEQUENCE [LARGE SCALE GENOMIC DNA]</scope>
    <source>
        <strain evidence="5">OG2-2</strain>
    </source>
</reference>
<dbReference type="Proteomes" id="UP000270988">
    <property type="component" value="Chromosome"/>
</dbReference>
<dbReference type="AlphaFoldDB" id="A0A269YLM3"/>
<evidence type="ECO:0000313" key="8">
    <source>
        <dbReference type="Proteomes" id="UP000219947"/>
    </source>
</evidence>
<dbReference type="RefSeq" id="WP_037230985.1">
    <property type="nucleotide sequence ID" value="NZ_CABFMC010000006.1"/>
</dbReference>
<feature type="compositionally biased region" description="Basic residues" evidence="1">
    <location>
        <begin position="89"/>
        <end position="98"/>
    </location>
</feature>
<dbReference type="Proteomes" id="UP000219947">
    <property type="component" value="Unassembled WGS sequence"/>
</dbReference>
<dbReference type="EMBL" id="NCWU01000002">
    <property type="protein sequence ID" value="PAK86438.1"/>
    <property type="molecule type" value="Genomic_DNA"/>
</dbReference>
<keyword evidence="8" id="KW-1185">Reference proteome</keyword>
<reference evidence="6 9" key="3">
    <citation type="submission" date="2018-12" db="EMBL/GenBank/DDBJ databases">
        <authorList>
            <consortium name="Pathogen Informatics"/>
        </authorList>
    </citation>
    <scope>NUCLEOTIDE SEQUENCE [LARGE SCALE GENOMIC DNA]</scope>
    <source>
        <strain evidence="6 9">NCTC10918</strain>
    </source>
</reference>
<keyword evidence="2" id="KW-0812">Transmembrane</keyword>
<evidence type="ECO:0000313" key="6">
    <source>
        <dbReference type="EMBL" id="VEJ29581.1"/>
    </source>
</evidence>
<dbReference type="Proteomes" id="UP000769484">
    <property type="component" value="Unassembled WGS sequence"/>
</dbReference>
<feature type="compositionally biased region" description="Basic and acidic residues" evidence="1">
    <location>
        <begin position="75"/>
        <end position="88"/>
    </location>
</feature>
<reference evidence="3" key="4">
    <citation type="submission" date="2020-04" db="EMBL/GenBank/DDBJ databases">
        <title>Deep metagenomics examines the oral microbiome during advanced dental caries in children, revealing novel taxa and co-occurrences with host molecules.</title>
        <authorList>
            <person name="Baker J.L."/>
            <person name="Morton J.T."/>
            <person name="Dinis M."/>
            <person name="Alvarez R."/>
            <person name="Tran N.C."/>
            <person name="Knight R."/>
            <person name="Edlund A."/>
        </authorList>
    </citation>
    <scope>NUCLEOTIDE SEQUENCE</scope>
    <source>
        <strain evidence="3">JCVI_47_bin.4</strain>
    </source>
</reference>
<accession>A0A269YLM3</accession>
<feature type="transmembrane region" description="Helical" evidence="2">
    <location>
        <begin position="6"/>
        <end position="27"/>
    </location>
</feature>
<sequence length="98" mass="11018">MFEISAPVMTVLALHLAIVAVCVWHLTTRTGYNEERLHMILPLVLFLPGAGILYLMSAKAGTVPPDTTKTGSSSRHFEHRLGFRDGKRSKWGFPQRKR</sequence>
<accession>A0A5F0MB42</accession>
<evidence type="ECO:0000313" key="4">
    <source>
        <dbReference type="EMBL" id="PAK86438.1"/>
    </source>
</evidence>
<evidence type="ECO:0000313" key="9">
    <source>
        <dbReference type="Proteomes" id="UP000270988"/>
    </source>
</evidence>
<feature type="transmembrane region" description="Helical" evidence="2">
    <location>
        <begin position="39"/>
        <end position="57"/>
    </location>
</feature>
<dbReference type="EMBL" id="PDEV01000001">
    <property type="protein sequence ID" value="PEN16900.1"/>
    <property type="molecule type" value="Genomic_DNA"/>
</dbReference>
<organism evidence="5 8">
    <name type="scientific">Rothia dentocariosa</name>
    <dbReference type="NCBI Taxonomy" id="2047"/>
    <lineage>
        <taxon>Bacteria</taxon>
        <taxon>Bacillati</taxon>
        <taxon>Actinomycetota</taxon>
        <taxon>Actinomycetes</taxon>
        <taxon>Micrococcales</taxon>
        <taxon>Micrococcaceae</taxon>
        <taxon>Rothia</taxon>
    </lineage>
</organism>
<name>A0A269YLM3_9MICC</name>